<protein>
    <recommendedName>
        <fullName evidence="3">DUF676 domain-containing protein</fullName>
    </recommendedName>
</protein>
<feature type="compositionally biased region" description="Polar residues" evidence="2">
    <location>
        <begin position="1"/>
        <end position="10"/>
    </location>
</feature>
<accession>A0A3N2PXI4</accession>
<feature type="compositionally biased region" description="Polar residues" evidence="2">
    <location>
        <begin position="337"/>
        <end position="355"/>
    </location>
</feature>
<dbReference type="Gene3D" id="3.40.50.1820">
    <property type="entry name" value="alpha/beta hydrolase"/>
    <property type="match status" value="1"/>
</dbReference>
<name>A0A3N2PXI4_SODAK</name>
<dbReference type="OrthoDB" id="3248508at2759"/>
<evidence type="ECO:0000256" key="1">
    <source>
        <dbReference type="ARBA" id="ARBA00007920"/>
    </source>
</evidence>
<sequence length="728" mass="79762">MAPASASSGFTADPRSSSSQSLGSSSFGDHSNTASRRTLLVVYIHGFYGNDQSFRSFPAHVHSHLRNALAHSHVVHTKTYPRYKTYRAIEVARDNFSAWLEPHEGPTTDVILVGHSMGGILAGEVVLSPNRHPYSSHPFRHRILGTVSLDSPFLGLHPGIVASGLASLFHPSPTPSPWSEEAADISPTVSNTAASTPLSTNSPQVSQHSSIVPEYADQASFLSPTSSPSTEPRDPLFNPPFFNDNAFKERPFHKRLARFVKKHSSEGIIGAARNHVLSHLEYGGCLADYPALHSRYNKLRALEDVDDLAAFRDHPNDPSAQNSMPARVRFVNYFTVSTGRPKQPQSGTQSGTPSPTDERRSPVDTILPSPAGQTVDLQRGTLRAEDSEGLPRTSGDGVITPKISLDAPDARESLLILDPMPMDQLSSGDELAYSRNQDEGPLHVSSKADNSPDGRVPANAPQEAAQDSGVLAASLERDLDLPPIPDLPVQPTPPDLDSYVDKEARRQAEKEAKKAQKGYEQAVKHRDKVLRQRQQLLDKHRRRTEKEAARQAKQAAKDRVREEKQLAWEEKKSGPQEEKEHDTGPLSLGGAHVDGASSSVALCDGQATGNRPKGERRDSTHRDADAQEMDPRKPTLSPVKRKPPKERKFCVLPRRVGEGRDETWVRVFMEGVDEVGAHCGLFESGPHYDRLVGDVAQRMVDWVQEDLNLAAVRRLAEEGDGDMVGGEK</sequence>
<proteinExistence type="inferred from homology"/>
<feature type="region of interest" description="Disordered" evidence="2">
    <location>
        <begin position="1"/>
        <end position="31"/>
    </location>
</feature>
<feature type="compositionally biased region" description="Low complexity" evidence="2">
    <location>
        <begin position="16"/>
        <end position="26"/>
    </location>
</feature>
<dbReference type="Pfam" id="PF05057">
    <property type="entry name" value="DUF676"/>
    <property type="match status" value="1"/>
</dbReference>
<feature type="region of interest" description="Disordered" evidence="2">
    <location>
        <begin position="176"/>
        <end position="240"/>
    </location>
</feature>
<dbReference type="SUPFAM" id="SSF53474">
    <property type="entry name" value="alpha/beta-Hydrolases"/>
    <property type="match status" value="1"/>
</dbReference>
<feature type="compositionally biased region" description="Basic and acidic residues" evidence="2">
    <location>
        <begin position="612"/>
        <end position="633"/>
    </location>
</feature>
<dbReference type="EMBL" id="ML119054">
    <property type="protein sequence ID" value="ROT39240.1"/>
    <property type="molecule type" value="Genomic_DNA"/>
</dbReference>
<feature type="compositionally biased region" description="Polar residues" evidence="2">
    <location>
        <begin position="220"/>
        <end position="230"/>
    </location>
</feature>
<feature type="domain" description="DUF676" evidence="3">
    <location>
        <begin position="38"/>
        <end position="156"/>
    </location>
</feature>
<dbReference type="InterPro" id="IPR007751">
    <property type="entry name" value="DUF676_lipase-like"/>
</dbReference>
<comment type="similarity">
    <text evidence="1">Belongs to the putative lipase ROG1 family.</text>
</comment>
<evidence type="ECO:0000313" key="5">
    <source>
        <dbReference type="Proteomes" id="UP000272025"/>
    </source>
</evidence>
<gene>
    <name evidence="4" type="ORF">SODALDRAFT_323662</name>
</gene>
<feature type="compositionally biased region" description="Basic and acidic residues" evidence="2">
    <location>
        <begin position="544"/>
        <end position="583"/>
    </location>
</feature>
<dbReference type="InterPro" id="IPR029058">
    <property type="entry name" value="AB_hydrolase_fold"/>
</dbReference>
<feature type="region of interest" description="Disordered" evidence="2">
    <location>
        <begin position="433"/>
        <end position="647"/>
    </location>
</feature>
<evidence type="ECO:0000259" key="3">
    <source>
        <dbReference type="Pfam" id="PF05057"/>
    </source>
</evidence>
<evidence type="ECO:0000256" key="2">
    <source>
        <dbReference type="SAM" id="MobiDB-lite"/>
    </source>
</evidence>
<dbReference type="RefSeq" id="XP_028467046.1">
    <property type="nucleotide sequence ID" value="XM_028609818.1"/>
</dbReference>
<dbReference type="PANTHER" id="PTHR47842:SF3">
    <property type="entry name" value="DUF676 DOMAIN-CONTAINING PROTEIN"/>
    <property type="match status" value="1"/>
</dbReference>
<keyword evidence="5" id="KW-1185">Reference proteome</keyword>
<feature type="region of interest" description="Disordered" evidence="2">
    <location>
        <begin position="337"/>
        <end position="405"/>
    </location>
</feature>
<feature type="compositionally biased region" description="Basic and acidic residues" evidence="2">
    <location>
        <begin position="499"/>
        <end position="514"/>
    </location>
</feature>
<dbReference type="Proteomes" id="UP000272025">
    <property type="component" value="Unassembled WGS sequence"/>
</dbReference>
<evidence type="ECO:0000313" key="4">
    <source>
        <dbReference type="EMBL" id="ROT39240.1"/>
    </source>
</evidence>
<feature type="compositionally biased region" description="Pro residues" evidence="2">
    <location>
        <begin position="482"/>
        <end position="494"/>
    </location>
</feature>
<dbReference type="AlphaFoldDB" id="A0A3N2PXI4"/>
<dbReference type="GeneID" id="39578296"/>
<dbReference type="PANTHER" id="PTHR47842">
    <property type="entry name" value="EXPRESSED PROTEIN"/>
    <property type="match status" value="1"/>
</dbReference>
<reference evidence="4 5" key="1">
    <citation type="journal article" date="2018" name="Mol. Ecol.">
        <title>The obligate alkalophilic soda-lake fungus Sodiomyces alkalinus has shifted to a protein diet.</title>
        <authorList>
            <person name="Grum-Grzhimaylo A.A."/>
            <person name="Falkoski D.L."/>
            <person name="van den Heuvel J."/>
            <person name="Valero-Jimenez C.A."/>
            <person name="Min B."/>
            <person name="Choi I.G."/>
            <person name="Lipzen A."/>
            <person name="Daum C.G."/>
            <person name="Aanen D.K."/>
            <person name="Tsang A."/>
            <person name="Henrissat B."/>
            <person name="Bilanenko E.N."/>
            <person name="de Vries R.P."/>
            <person name="van Kan J.A.L."/>
            <person name="Grigoriev I.V."/>
            <person name="Debets A.J.M."/>
        </authorList>
    </citation>
    <scope>NUCLEOTIDE SEQUENCE [LARGE SCALE GENOMIC DNA]</scope>
    <source>
        <strain evidence="4 5">F11</strain>
    </source>
</reference>
<feature type="compositionally biased region" description="Polar residues" evidence="2">
    <location>
        <begin position="187"/>
        <end position="210"/>
    </location>
</feature>
<dbReference type="STRING" id="1314773.A0A3N2PXI4"/>
<organism evidence="4 5">
    <name type="scientific">Sodiomyces alkalinus (strain CBS 110278 / VKM F-3762 / F11)</name>
    <name type="common">Alkaliphilic filamentous fungus</name>
    <dbReference type="NCBI Taxonomy" id="1314773"/>
    <lineage>
        <taxon>Eukaryota</taxon>
        <taxon>Fungi</taxon>
        <taxon>Dikarya</taxon>
        <taxon>Ascomycota</taxon>
        <taxon>Pezizomycotina</taxon>
        <taxon>Sordariomycetes</taxon>
        <taxon>Hypocreomycetidae</taxon>
        <taxon>Glomerellales</taxon>
        <taxon>Plectosphaerellaceae</taxon>
        <taxon>Sodiomyces</taxon>
    </lineage>
</organism>